<dbReference type="Pfam" id="PF00481">
    <property type="entry name" value="PP2C"/>
    <property type="match status" value="1"/>
</dbReference>
<dbReference type="EMBL" id="UGNW01000001">
    <property type="protein sequence ID" value="STX31675.1"/>
    <property type="molecule type" value="Genomic_DNA"/>
</dbReference>
<organism evidence="4 6">
    <name type="scientific">Legionella birminghamensis</name>
    <dbReference type="NCBI Taxonomy" id="28083"/>
    <lineage>
        <taxon>Bacteria</taxon>
        <taxon>Pseudomonadati</taxon>
        <taxon>Pseudomonadota</taxon>
        <taxon>Gammaproteobacteria</taxon>
        <taxon>Legionellales</taxon>
        <taxon>Legionellaceae</taxon>
        <taxon>Legionella</taxon>
    </lineage>
</organism>
<dbReference type="CDD" id="cd00143">
    <property type="entry name" value="PP2Cc"/>
    <property type="match status" value="1"/>
</dbReference>
<dbReference type="AlphaFoldDB" id="A0A378IA69"/>
<dbReference type="PANTHER" id="PTHR13832:SF827">
    <property type="entry name" value="PROTEIN PHOSPHATASE 1L"/>
    <property type="match status" value="1"/>
</dbReference>
<dbReference type="Gene3D" id="3.60.40.10">
    <property type="entry name" value="PPM-type phosphatase domain"/>
    <property type="match status" value="2"/>
</dbReference>
<name>A0A378IA69_9GAMM</name>
<feature type="region of interest" description="Disordered" evidence="1">
    <location>
        <begin position="361"/>
        <end position="401"/>
    </location>
</feature>
<dbReference type="Proteomes" id="UP000054735">
    <property type="component" value="Unassembled WGS sequence"/>
</dbReference>
<dbReference type="PROSITE" id="PS51746">
    <property type="entry name" value="PPM_2"/>
    <property type="match status" value="1"/>
</dbReference>
<keyword evidence="5" id="KW-1185">Reference proteome</keyword>
<dbReference type="RefSeq" id="WP_058524174.1">
    <property type="nucleotide sequence ID" value="NZ_CAAAHV010000012.1"/>
</dbReference>
<dbReference type="InterPro" id="IPR036457">
    <property type="entry name" value="PPM-type-like_dom_sf"/>
</dbReference>
<dbReference type="EMBL" id="LNXT01000040">
    <property type="protein sequence ID" value="KTC69434.1"/>
    <property type="molecule type" value="Genomic_DNA"/>
</dbReference>
<sequence>MPITSTDKDITSIPSEIREQGGKPEQGFGFTELMGKRHRQEDTLAWSEFNPEALSGLTPEQIGQRLWTAHRQINAEIINKKELDHAGSTAVTTVIKNNFLITALLADAAAFVAIYNENAEVISATRLNRRTHTPNLERERIIEAGGCVLSGRVFGSLAVARALGDALYAPSVIADSDISIADLSNIPPGYSVQLISSCDGFTDGAKAEEKAEDRKIDETPQEKQGREKQVQEQYLMNALKAFNNGKPKLASEMSLSEHLAEWAIGKGSADNVSVLIQTVKESGKPACFNGIAAIYDGHGGQQVAAFAADNIRATLEGLFKLTEEEYQILEHSAVSQKDCFLRDNASIPVLDLNTIIKKPEPASNPAPALEKIAAPHSPGFFTNTNGSPQKEKGAPRRQLKRTQSVLDLSDILEGENLQEGKRVKF</sequence>
<dbReference type="InterPro" id="IPR015655">
    <property type="entry name" value="PP2C"/>
</dbReference>
<evidence type="ECO:0000313" key="4">
    <source>
        <dbReference type="EMBL" id="STX31675.1"/>
    </source>
</evidence>
<feature type="compositionally biased region" description="Basic and acidic residues" evidence="1">
    <location>
        <begin position="1"/>
        <end position="22"/>
    </location>
</feature>
<reference evidence="3 5" key="1">
    <citation type="submission" date="2015-11" db="EMBL/GenBank/DDBJ databases">
        <title>Genomic analysis of 38 Legionella species identifies large and diverse effector repertoires.</title>
        <authorList>
            <person name="Burstein D."/>
            <person name="Amaro F."/>
            <person name="Zusman T."/>
            <person name="Lifshitz Z."/>
            <person name="Cohen O."/>
            <person name="Gilbert J.A."/>
            <person name="Pupko T."/>
            <person name="Shuman H.A."/>
            <person name="Segal G."/>
        </authorList>
    </citation>
    <scope>NUCLEOTIDE SEQUENCE [LARGE SCALE GENOMIC DNA]</scope>
    <source>
        <strain evidence="3 5">CDC#1407-AL-14</strain>
    </source>
</reference>
<protein>
    <submittedName>
        <fullName evidence="4">Protein phosphatase 2C</fullName>
    </submittedName>
</protein>
<proteinExistence type="predicted"/>
<dbReference type="SMART" id="SM00332">
    <property type="entry name" value="PP2Cc"/>
    <property type="match status" value="1"/>
</dbReference>
<feature type="domain" description="PPM-type phosphatase" evidence="2">
    <location>
        <begin position="27"/>
        <end position="279"/>
    </location>
</feature>
<dbReference type="GO" id="GO:0004722">
    <property type="term" value="F:protein serine/threonine phosphatase activity"/>
    <property type="evidence" value="ECO:0007669"/>
    <property type="project" value="InterPro"/>
</dbReference>
<feature type="region of interest" description="Disordered" evidence="1">
    <location>
        <begin position="206"/>
        <end position="229"/>
    </location>
</feature>
<reference evidence="4 6" key="2">
    <citation type="submission" date="2018-06" db="EMBL/GenBank/DDBJ databases">
        <authorList>
            <consortium name="Pathogen Informatics"/>
            <person name="Doyle S."/>
        </authorList>
    </citation>
    <scope>NUCLEOTIDE SEQUENCE [LARGE SCALE GENOMIC DNA]</scope>
    <source>
        <strain evidence="4 6">NCTC12437</strain>
    </source>
</reference>
<dbReference type="SUPFAM" id="SSF81606">
    <property type="entry name" value="PP2C-like"/>
    <property type="match status" value="1"/>
</dbReference>
<evidence type="ECO:0000259" key="2">
    <source>
        <dbReference type="PROSITE" id="PS51746"/>
    </source>
</evidence>
<evidence type="ECO:0000313" key="3">
    <source>
        <dbReference type="EMBL" id="KTC69434.1"/>
    </source>
</evidence>
<gene>
    <name evidence="3" type="ORF">Lbir_2173</name>
    <name evidence="4" type="ORF">NCTC12437_01449</name>
</gene>
<dbReference type="PANTHER" id="PTHR13832">
    <property type="entry name" value="PROTEIN PHOSPHATASE 2C"/>
    <property type="match status" value="1"/>
</dbReference>
<dbReference type="STRING" id="28083.Lbir_2173"/>
<feature type="region of interest" description="Disordered" evidence="1">
    <location>
        <begin position="1"/>
        <end position="27"/>
    </location>
</feature>
<evidence type="ECO:0000256" key="1">
    <source>
        <dbReference type="SAM" id="MobiDB-lite"/>
    </source>
</evidence>
<evidence type="ECO:0000313" key="6">
    <source>
        <dbReference type="Proteomes" id="UP000255066"/>
    </source>
</evidence>
<accession>A0A378IA69</accession>
<dbReference type="InterPro" id="IPR001932">
    <property type="entry name" value="PPM-type_phosphatase-like_dom"/>
</dbReference>
<evidence type="ECO:0000313" key="5">
    <source>
        <dbReference type="Proteomes" id="UP000054735"/>
    </source>
</evidence>
<dbReference type="Proteomes" id="UP000255066">
    <property type="component" value="Unassembled WGS sequence"/>
</dbReference>